<organism evidence="1 2">
    <name type="scientific">Potamilus streckersoni</name>
    <dbReference type="NCBI Taxonomy" id="2493646"/>
    <lineage>
        <taxon>Eukaryota</taxon>
        <taxon>Metazoa</taxon>
        <taxon>Spiralia</taxon>
        <taxon>Lophotrochozoa</taxon>
        <taxon>Mollusca</taxon>
        <taxon>Bivalvia</taxon>
        <taxon>Autobranchia</taxon>
        <taxon>Heteroconchia</taxon>
        <taxon>Palaeoheterodonta</taxon>
        <taxon>Unionida</taxon>
        <taxon>Unionoidea</taxon>
        <taxon>Unionidae</taxon>
        <taxon>Ambleminae</taxon>
        <taxon>Lampsilini</taxon>
        <taxon>Potamilus</taxon>
    </lineage>
</organism>
<reference evidence="1" key="2">
    <citation type="journal article" date="2021" name="Genome Biol. Evol.">
        <title>Developing a high-quality reference genome for a parasitic bivalve with doubly uniparental inheritance (Bivalvia: Unionida).</title>
        <authorList>
            <person name="Smith C.H."/>
        </authorList>
    </citation>
    <scope>NUCLEOTIDE SEQUENCE</scope>
    <source>
        <strain evidence="1">CHS0354</strain>
        <tissue evidence="1">Mantle</tissue>
    </source>
</reference>
<evidence type="ECO:0000313" key="1">
    <source>
        <dbReference type="EMBL" id="KAK3602576.1"/>
    </source>
</evidence>
<sequence>MTVYLHAYTQEVSHYDQAANSSAEVVKALAPSQPSTLAKTTAAVTVKHPKSDRRRANIRCRHYTTSLSSPNGITINAVEVCQTSFKVPNDERASKVGHISPFLAT</sequence>
<name>A0AAE0T2S9_9BIVA</name>
<proteinExistence type="predicted"/>
<keyword evidence="2" id="KW-1185">Reference proteome</keyword>
<protein>
    <submittedName>
        <fullName evidence="1">Uncharacterized protein</fullName>
    </submittedName>
</protein>
<comment type="caution">
    <text evidence="1">The sequence shown here is derived from an EMBL/GenBank/DDBJ whole genome shotgun (WGS) entry which is preliminary data.</text>
</comment>
<reference evidence="1" key="1">
    <citation type="journal article" date="2021" name="Genome Biol. Evol.">
        <title>A High-Quality Reference Genome for a Parasitic Bivalve with Doubly Uniparental Inheritance (Bivalvia: Unionida).</title>
        <authorList>
            <person name="Smith C.H."/>
        </authorList>
    </citation>
    <scope>NUCLEOTIDE SEQUENCE</scope>
    <source>
        <strain evidence="1">CHS0354</strain>
    </source>
</reference>
<dbReference type="AlphaFoldDB" id="A0AAE0T2S9"/>
<dbReference type="Proteomes" id="UP001195483">
    <property type="component" value="Unassembled WGS sequence"/>
</dbReference>
<gene>
    <name evidence="1" type="ORF">CHS0354_020638</name>
</gene>
<reference evidence="1" key="3">
    <citation type="submission" date="2023-05" db="EMBL/GenBank/DDBJ databases">
        <authorList>
            <person name="Smith C.H."/>
        </authorList>
    </citation>
    <scope>NUCLEOTIDE SEQUENCE</scope>
    <source>
        <strain evidence="1">CHS0354</strain>
        <tissue evidence="1">Mantle</tissue>
    </source>
</reference>
<evidence type="ECO:0000313" key="2">
    <source>
        <dbReference type="Proteomes" id="UP001195483"/>
    </source>
</evidence>
<accession>A0AAE0T2S9</accession>
<dbReference type="EMBL" id="JAEAOA010001258">
    <property type="protein sequence ID" value="KAK3602576.1"/>
    <property type="molecule type" value="Genomic_DNA"/>
</dbReference>